<keyword evidence="3 5" id="KW-1133">Transmembrane helix</keyword>
<dbReference type="GO" id="GO:0006508">
    <property type="term" value="P:proteolysis"/>
    <property type="evidence" value="ECO:0007669"/>
    <property type="project" value="UniProtKB-KW"/>
</dbReference>
<dbReference type="SUPFAM" id="SSF50494">
    <property type="entry name" value="Trypsin-like serine proteases"/>
    <property type="match status" value="1"/>
</dbReference>
<evidence type="ECO:0000256" key="2">
    <source>
        <dbReference type="ARBA" id="ARBA00022692"/>
    </source>
</evidence>
<dbReference type="Pfam" id="PF13365">
    <property type="entry name" value="Trypsin_2"/>
    <property type="match status" value="1"/>
</dbReference>
<dbReference type="InterPro" id="IPR047680">
    <property type="entry name" value="MarP-like"/>
</dbReference>
<feature type="transmembrane region" description="Helical" evidence="5">
    <location>
        <begin position="31"/>
        <end position="52"/>
    </location>
</feature>
<dbReference type="Pfam" id="PF02674">
    <property type="entry name" value="Colicin_V"/>
    <property type="match status" value="1"/>
</dbReference>
<proteinExistence type="predicted"/>
<dbReference type="PANTHER" id="PTHR43019:SF23">
    <property type="entry name" value="PROTEASE DO-LIKE 5, CHLOROPLASTIC"/>
    <property type="match status" value="1"/>
</dbReference>
<feature type="transmembrane region" description="Helical" evidence="5">
    <location>
        <begin position="64"/>
        <end position="87"/>
    </location>
</feature>
<evidence type="ECO:0000256" key="5">
    <source>
        <dbReference type="SAM" id="Phobius"/>
    </source>
</evidence>
<dbReference type="PANTHER" id="PTHR43019">
    <property type="entry name" value="SERINE ENDOPROTEASE DEGS"/>
    <property type="match status" value="1"/>
</dbReference>
<gene>
    <name evidence="6" type="primary">marP</name>
    <name evidence="6" type="ORF">GCM10023147_10460</name>
</gene>
<keyword evidence="6" id="KW-0378">Hydrolase</keyword>
<dbReference type="PRINTS" id="PR00834">
    <property type="entry name" value="PROTEASES2C"/>
</dbReference>
<evidence type="ECO:0000313" key="7">
    <source>
        <dbReference type="Proteomes" id="UP001500635"/>
    </source>
</evidence>
<dbReference type="RefSeq" id="WP_344991874.1">
    <property type="nucleotide sequence ID" value="NZ_BAABFR010000010.1"/>
</dbReference>
<keyword evidence="6" id="KW-0645">Protease</keyword>
<feature type="transmembrane region" description="Helical" evidence="5">
    <location>
        <begin position="99"/>
        <end position="120"/>
    </location>
</feature>
<dbReference type="InterPro" id="IPR001940">
    <property type="entry name" value="Peptidase_S1C"/>
</dbReference>
<dbReference type="InterPro" id="IPR043504">
    <property type="entry name" value="Peptidase_S1_PA_chymotrypsin"/>
</dbReference>
<evidence type="ECO:0000313" key="6">
    <source>
        <dbReference type="EMBL" id="GAA4386764.1"/>
    </source>
</evidence>
<keyword evidence="4 5" id="KW-0472">Membrane</keyword>
<accession>A0ABP8J8K2</accession>
<protein>
    <submittedName>
        <fullName evidence="6">Acid resistance serine protease MarP</fullName>
    </submittedName>
</protein>
<dbReference type="Gene3D" id="2.40.10.10">
    <property type="entry name" value="Trypsin-like serine proteases"/>
    <property type="match status" value="2"/>
</dbReference>
<feature type="transmembrane region" description="Helical" evidence="5">
    <location>
        <begin position="6"/>
        <end position="24"/>
    </location>
</feature>
<comment type="caution">
    <text evidence="6">The sequence shown here is derived from an EMBL/GenBank/DDBJ whole genome shotgun (WGS) entry which is preliminary data.</text>
</comment>
<evidence type="ECO:0000256" key="1">
    <source>
        <dbReference type="ARBA" id="ARBA00004141"/>
    </source>
</evidence>
<dbReference type="InterPro" id="IPR009003">
    <property type="entry name" value="Peptidase_S1_PA"/>
</dbReference>
<sequence>MSGSAWVDVIVLALVLVAAVSGYRQGAVASTLAFVGVVLGAAAGVLLAPHVIADISGSRTRLLAGIALLAGLVIIGEVSGMVLGRAARSSLRNRVIRRIDSLIGAVVQGVALLLAAWLLAIPLTTASAPGLSKAVRGSTVLGEVDRLAPQFVKDLPQKFARVVDTSGLPDVLGPFGRTPIVDVDPPPVMSFSDPAVAHVVSSVVRIDGQAPRCQRALEGSGFVVAPDRVLTNAHVVAGTTAVQVTTTAGRLAARTVLFDPQTDLAVLDVPGLDEPVLPIASSVAASGDPVFALGYPGGGPLTLSSARIRSRQVLDGANIYRVGEVRREVYTIRGTVRPGNSGGPLFNADGEVIGVVFGVAVDDTDTGFALTAKQVDAAITVAPTLSARVSTQGCVIEG</sequence>
<evidence type="ECO:0000256" key="4">
    <source>
        <dbReference type="ARBA" id="ARBA00023136"/>
    </source>
</evidence>
<dbReference type="InterPro" id="IPR003825">
    <property type="entry name" value="Colicin-V_CvpA"/>
</dbReference>
<dbReference type="NCBIfam" id="NF033740">
    <property type="entry name" value="MarP_fam_protase"/>
    <property type="match status" value="1"/>
</dbReference>
<dbReference type="EMBL" id="BAABFR010000010">
    <property type="protein sequence ID" value="GAA4386764.1"/>
    <property type="molecule type" value="Genomic_DNA"/>
</dbReference>
<keyword evidence="7" id="KW-1185">Reference proteome</keyword>
<organism evidence="6 7">
    <name type="scientific">Tsukamurella soli</name>
    <dbReference type="NCBI Taxonomy" id="644556"/>
    <lineage>
        <taxon>Bacteria</taxon>
        <taxon>Bacillati</taxon>
        <taxon>Actinomycetota</taxon>
        <taxon>Actinomycetes</taxon>
        <taxon>Mycobacteriales</taxon>
        <taxon>Tsukamurellaceae</taxon>
        <taxon>Tsukamurella</taxon>
    </lineage>
</organism>
<evidence type="ECO:0000256" key="3">
    <source>
        <dbReference type="ARBA" id="ARBA00022989"/>
    </source>
</evidence>
<comment type="subcellular location">
    <subcellularLocation>
        <location evidence="1">Membrane</location>
        <topology evidence="1">Multi-pass membrane protein</topology>
    </subcellularLocation>
</comment>
<name>A0ABP8J8K2_9ACTN</name>
<reference evidence="7" key="1">
    <citation type="journal article" date="2019" name="Int. J. Syst. Evol. Microbiol.">
        <title>The Global Catalogue of Microorganisms (GCM) 10K type strain sequencing project: providing services to taxonomists for standard genome sequencing and annotation.</title>
        <authorList>
            <consortium name="The Broad Institute Genomics Platform"/>
            <consortium name="The Broad Institute Genome Sequencing Center for Infectious Disease"/>
            <person name="Wu L."/>
            <person name="Ma J."/>
        </authorList>
    </citation>
    <scope>NUCLEOTIDE SEQUENCE [LARGE SCALE GENOMIC DNA]</scope>
    <source>
        <strain evidence="7">JCM 17688</strain>
    </source>
</reference>
<dbReference type="Proteomes" id="UP001500635">
    <property type="component" value="Unassembled WGS sequence"/>
</dbReference>
<keyword evidence="2 5" id="KW-0812">Transmembrane</keyword>
<dbReference type="GO" id="GO:0008233">
    <property type="term" value="F:peptidase activity"/>
    <property type="evidence" value="ECO:0007669"/>
    <property type="project" value="UniProtKB-KW"/>
</dbReference>